<proteinExistence type="predicted"/>
<feature type="region of interest" description="Disordered" evidence="1">
    <location>
        <begin position="172"/>
        <end position="191"/>
    </location>
</feature>
<organism evidence="3 4">
    <name type="scientific">Sulfitobacter pacificus</name>
    <dbReference type="NCBI Taxonomy" id="1499314"/>
    <lineage>
        <taxon>Bacteria</taxon>
        <taxon>Pseudomonadati</taxon>
        <taxon>Pseudomonadota</taxon>
        <taxon>Alphaproteobacteria</taxon>
        <taxon>Rhodobacterales</taxon>
        <taxon>Roseobacteraceae</taxon>
        <taxon>Sulfitobacter</taxon>
    </lineage>
</organism>
<dbReference type="Pfam" id="PF15635">
    <property type="entry name" value="Tox-GHH2"/>
    <property type="match status" value="1"/>
</dbReference>
<reference evidence="3" key="2">
    <citation type="submission" date="2023-01" db="EMBL/GenBank/DDBJ databases">
        <title>Draft genome sequence of Sulfitobacter pacificus strain NBRC 109915.</title>
        <authorList>
            <person name="Sun Q."/>
            <person name="Mori K."/>
        </authorList>
    </citation>
    <scope>NUCLEOTIDE SEQUENCE</scope>
    <source>
        <strain evidence="3">NBRC 109915</strain>
    </source>
</reference>
<feature type="domain" description="Tox-GHH2" evidence="2">
    <location>
        <begin position="221"/>
        <end position="306"/>
    </location>
</feature>
<dbReference type="RefSeq" id="WP_284370210.1">
    <property type="nucleotide sequence ID" value="NZ_BAABWP010000003.1"/>
</dbReference>
<evidence type="ECO:0000313" key="4">
    <source>
        <dbReference type="Proteomes" id="UP001161388"/>
    </source>
</evidence>
<comment type="caution">
    <text evidence="3">The sequence shown here is derived from an EMBL/GenBank/DDBJ whole genome shotgun (WGS) entry which is preliminary data.</text>
</comment>
<evidence type="ECO:0000256" key="1">
    <source>
        <dbReference type="SAM" id="MobiDB-lite"/>
    </source>
</evidence>
<sequence>MTWKDQHCGAALMQVNSSNLRERMEELNSLADDMFADIQQYAIDAGVQIAGERLERWALASGGRYAASALCGVAAGVGAAVCAGAATVVNVLSGIWNVFAGVFDARRTAARINDMVESLTLIRGNAEAVLRAADNPAELAQAQRNVSAAMAAAAEADDCLRARKCFLVPYDPPSTNNPQGPASMNQSGRGTSGLFDTGPLDLSDSRGCCPGQTGHHLIPRAMVDHCPGYNNARHNQAPTVCAEGANHSMGSHGQLHSAMDALTLRRHGGGEPMSMDDAMDNAVASMEDSGVGDNCREDCIRAQLERFYGDMNCTPNAVDRNGRPVAGNTQEDE</sequence>
<feature type="compositionally biased region" description="Polar residues" evidence="1">
    <location>
        <begin position="173"/>
        <end position="189"/>
    </location>
</feature>
<accession>A0ABQ5VF66</accession>
<protein>
    <recommendedName>
        <fullName evidence="2">Tox-GHH2 domain-containing protein</fullName>
    </recommendedName>
</protein>
<name>A0ABQ5VF66_9RHOB</name>
<dbReference type="EMBL" id="BSNL01000001">
    <property type="protein sequence ID" value="GLQ25682.1"/>
    <property type="molecule type" value="Genomic_DNA"/>
</dbReference>
<evidence type="ECO:0000259" key="2">
    <source>
        <dbReference type="Pfam" id="PF15635"/>
    </source>
</evidence>
<evidence type="ECO:0000313" key="3">
    <source>
        <dbReference type="EMBL" id="GLQ25682.1"/>
    </source>
</evidence>
<keyword evidence="4" id="KW-1185">Reference proteome</keyword>
<gene>
    <name evidence="3" type="ORF">GCM10007927_04850</name>
</gene>
<reference evidence="3" key="1">
    <citation type="journal article" date="2014" name="Int. J. Syst. Evol. Microbiol.">
        <title>Complete genome of a new Firmicutes species belonging to the dominant human colonic microbiota ('Ruminococcus bicirculans') reveals two chromosomes and a selective capacity to utilize plant glucans.</title>
        <authorList>
            <consortium name="NISC Comparative Sequencing Program"/>
            <person name="Wegmann U."/>
            <person name="Louis P."/>
            <person name="Goesmann A."/>
            <person name="Henrissat B."/>
            <person name="Duncan S.H."/>
            <person name="Flint H.J."/>
        </authorList>
    </citation>
    <scope>NUCLEOTIDE SEQUENCE</scope>
    <source>
        <strain evidence="3">NBRC 109915</strain>
    </source>
</reference>
<dbReference type="Proteomes" id="UP001161388">
    <property type="component" value="Unassembled WGS sequence"/>
</dbReference>
<dbReference type="InterPro" id="IPR028917">
    <property type="entry name" value="Tox-GHH2_domain"/>
</dbReference>